<keyword evidence="4 8" id="KW-0547">Nucleotide-binding</keyword>
<dbReference type="PANTHER" id="PTHR30314:SF3">
    <property type="entry name" value="MITOCHONDRIAL DIVISION PROTEIN FSZA"/>
    <property type="match status" value="1"/>
</dbReference>
<organism evidence="14 15">
    <name type="scientific">Aedoeadaptatus ivorii</name>
    <dbReference type="NCBI Taxonomy" id="54006"/>
    <lineage>
        <taxon>Bacteria</taxon>
        <taxon>Bacillati</taxon>
        <taxon>Bacillota</taxon>
        <taxon>Tissierellia</taxon>
        <taxon>Tissierellales</taxon>
        <taxon>Peptoniphilaceae</taxon>
        <taxon>Aedoeadaptatus</taxon>
    </lineage>
</organism>
<feature type="region of interest" description="Disordered" evidence="11">
    <location>
        <begin position="317"/>
        <end position="360"/>
    </location>
</feature>
<dbReference type="PROSITE" id="PS01134">
    <property type="entry name" value="FTSZ_1"/>
    <property type="match status" value="1"/>
</dbReference>
<evidence type="ECO:0000256" key="11">
    <source>
        <dbReference type="SAM" id="MobiDB-lite"/>
    </source>
</evidence>
<dbReference type="HAMAP" id="MF_00909">
    <property type="entry name" value="FtsZ"/>
    <property type="match status" value="1"/>
</dbReference>
<accession>A0A3S5AJG9</accession>
<dbReference type="SMART" id="SM00865">
    <property type="entry name" value="Tubulin_C"/>
    <property type="match status" value="1"/>
</dbReference>
<feature type="binding site" evidence="8">
    <location>
        <begin position="108"/>
        <end position="110"/>
    </location>
    <ligand>
        <name>GTP</name>
        <dbReference type="ChEBI" id="CHEBI:37565"/>
    </ligand>
</feature>
<evidence type="ECO:0000259" key="13">
    <source>
        <dbReference type="SMART" id="SM00865"/>
    </source>
</evidence>
<dbReference type="PROSITE" id="PS01135">
    <property type="entry name" value="FTSZ_2"/>
    <property type="match status" value="1"/>
</dbReference>
<dbReference type="Pfam" id="PF00091">
    <property type="entry name" value="Tubulin"/>
    <property type="match status" value="1"/>
</dbReference>
<dbReference type="GO" id="GO:0003924">
    <property type="term" value="F:GTPase activity"/>
    <property type="evidence" value="ECO:0007669"/>
    <property type="project" value="UniProtKB-UniRule"/>
</dbReference>
<dbReference type="GO" id="GO:0051258">
    <property type="term" value="P:protein polymerization"/>
    <property type="evidence" value="ECO:0007669"/>
    <property type="project" value="UniProtKB-UniRule"/>
</dbReference>
<dbReference type="Gene3D" id="3.40.50.1440">
    <property type="entry name" value="Tubulin/FtsZ, GTPase domain"/>
    <property type="match status" value="1"/>
</dbReference>
<evidence type="ECO:0000256" key="1">
    <source>
        <dbReference type="ARBA" id="ARBA00009690"/>
    </source>
</evidence>
<keyword evidence="15" id="KW-1185">Reference proteome</keyword>
<keyword evidence="3 8" id="KW-0132">Cell division</keyword>
<dbReference type="PANTHER" id="PTHR30314">
    <property type="entry name" value="CELL DIVISION PROTEIN FTSZ-RELATED"/>
    <property type="match status" value="1"/>
</dbReference>
<feature type="binding site" evidence="8">
    <location>
        <begin position="21"/>
        <end position="25"/>
    </location>
    <ligand>
        <name>GTP</name>
        <dbReference type="ChEBI" id="CHEBI:37565"/>
    </ligand>
</feature>
<evidence type="ECO:0000256" key="10">
    <source>
        <dbReference type="RuleBase" id="RU000631"/>
    </source>
</evidence>
<feature type="compositionally biased region" description="Basic and acidic residues" evidence="11">
    <location>
        <begin position="320"/>
        <end position="360"/>
    </location>
</feature>
<keyword evidence="7 8" id="KW-0131">Cell cycle</keyword>
<dbReference type="GO" id="GO:0032153">
    <property type="term" value="C:cell division site"/>
    <property type="evidence" value="ECO:0007669"/>
    <property type="project" value="UniProtKB-UniRule"/>
</dbReference>
<evidence type="ECO:0000256" key="3">
    <source>
        <dbReference type="ARBA" id="ARBA00022618"/>
    </source>
</evidence>
<dbReference type="GO" id="GO:0005525">
    <property type="term" value="F:GTP binding"/>
    <property type="evidence" value="ECO:0007669"/>
    <property type="project" value="UniProtKB-UniRule"/>
</dbReference>
<dbReference type="PRINTS" id="PR00423">
    <property type="entry name" value="CELLDVISFTSZ"/>
</dbReference>
<dbReference type="GO" id="GO:0005737">
    <property type="term" value="C:cytoplasm"/>
    <property type="evidence" value="ECO:0007669"/>
    <property type="project" value="UniProtKB-SubCell"/>
</dbReference>
<evidence type="ECO:0000256" key="5">
    <source>
        <dbReference type="ARBA" id="ARBA00023134"/>
    </source>
</evidence>
<dbReference type="GO" id="GO:0000917">
    <property type="term" value="P:division septum assembly"/>
    <property type="evidence" value="ECO:0007669"/>
    <property type="project" value="UniProtKB-KW"/>
</dbReference>
<dbReference type="InterPro" id="IPR000158">
    <property type="entry name" value="Cell_div_FtsZ"/>
</dbReference>
<dbReference type="CDD" id="cd02201">
    <property type="entry name" value="FtsZ_type1"/>
    <property type="match status" value="1"/>
</dbReference>
<feature type="binding site" evidence="8">
    <location>
        <position position="139"/>
    </location>
    <ligand>
        <name>GTP</name>
        <dbReference type="ChEBI" id="CHEBI:37565"/>
    </ligand>
</feature>
<evidence type="ECO:0000259" key="12">
    <source>
        <dbReference type="SMART" id="SM00864"/>
    </source>
</evidence>
<dbReference type="EMBL" id="LR134523">
    <property type="protein sequence ID" value="VEJ35761.1"/>
    <property type="molecule type" value="Genomic_DNA"/>
</dbReference>
<comment type="subunit">
    <text evidence="8">Homodimer. Polymerizes to form a dynamic ring structure in a strictly GTP-dependent manner. Interacts directly with several other division proteins.</text>
</comment>
<evidence type="ECO:0000256" key="8">
    <source>
        <dbReference type="HAMAP-Rule" id="MF_00909"/>
    </source>
</evidence>
<evidence type="ECO:0000256" key="7">
    <source>
        <dbReference type="ARBA" id="ARBA00023306"/>
    </source>
</evidence>
<keyword evidence="5 8" id="KW-0342">GTP-binding</keyword>
<dbReference type="GO" id="GO:0043093">
    <property type="term" value="P:FtsZ-dependent cytokinesis"/>
    <property type="evidence" value="ECO:0007669"/>
    <property type="project" value="UniProtKB-UniRule"/>
</dbReference>
<feature type="binding site" evidence="8">
    <location>
        <position position="187"/>
    </location>
    <ligand>
        <name>GTP</name>
        <dbReference type="ChEBI" id="CHEBI:37565"/>
    </ligand>
</feature>
<proteinExistence type="inferred from homology"/>
<sequence>MLDFDMDHEEFAKIKVAGVGGGGNNAVNRMINAGVKGVEFLAINTDRQALKNSLAETKIQIGEKITKGLGAGANPDIGEQSAEESLDEIREALEGADMVFITAGMGGGTGTGAAPIIADVARDLGALTVGVVTRPFSFEGARRTRQAERGISELKDKVDTLVIIPNDRLFNISDKKTTFSEAFMMADEILKQGIQGISELISVPNVINLDFADVKTVMNNKGIAHMGIGYASGDDRATEAAQNAVQSPLLETSISGAKSVLLNITAGNDLGMFEMNEAADLIRSAVDEEANIIFGAGIDESLKDQVKITVIATEFDQDQDEKNVDRSKRTGDEGKDEKSGSGSKAKDDELNIPDFLRRMR</sequence>
<gene>
    <name evidence="8 14" type="primary">ftsZ</name>
    <name evidence="14" type="ORF">NCTC13079_00927</name>
</gene>
<keyword evidence="6 8" id="KW-0717">Septation</keyword>
<dbReference type="InterPro" id="IPR045061">
    <property type="entry name" value="FtsZ/CetZ"/>
</dbReference>
<keyword evidence="2 8" id="KW-0963">Cytoplasm</keyword>
<dbReference type="InterPro" id="IPR024757">
    <property type="entry name" value="FtsZ_C"/>
</dbReference>
<feature type="domain" description="Tubulin/FtsZ GTPase" evidence="12">
    <location>
        <begin position="13"/>
        <end position="205"/>
    </location>
</feature>
<dbReference type="SUPFAM" id="SSF55307">
    <property type="entry name" value="Tubulin C-terminal domain-like"/>
    <property type="match status" value="1"/>
</dbReference>
<protein>
    <recommendedName>
        <fullName evidence="8 9">Cell division protein FtsZ</fullName>
    </recommendedName>
</protein>
<dbReference type="InterPro" id="IPR008280">
    <property type="entry name" value="Tub_FtsZ_C"/>
</dbReference>
<evidence type="ECO:0000256" key="6">
    <source>
        <dbReference type="ARBA" id="ARBA00023210"/>
    </source>
</evidence>
<dbReference type="SMART" id="SM00864">
    <property type="entry name" value="Tubulin"/>
    <property type="match status" value="1"/>
</dbReference>
<dbReference type="RefSeq" id="WP_126465520.1">
    <property type="nucleotide sequence ID" value="NZ_JAUSWF010000009.1"/>
</dbReference>
<dbReference type="KEGG" id="piv:NCTC13079_00927"/>
<evidence type="ECO:0000313" key="14">
    <source>
        <dbReference type="EMBL" id="VEJ35761.1"/>
    </source>
</evidence>
<dbReference type="Gene3D" id="3.30.1330.20">
    <property type="entry name" value="Tubulin/FtsZ, C-terminal domain"/>
    <property type="match status" value="1"/>
</dbReference>
<dbReference type="AlphaFoldDB" id="A0A3S5AJG9"/>
<evidence type="ECO:0000256" key="4">
    <source>
        <dbReference type="ARBA" id="ARBA00022741"/>
    </source>
</evidence>
<evidence type="ECO:0000256" key="2">
    <source>
        <dbReference type="ARBA" id="ARBA00022490"/>
    </source>
</evidence>
<feature type="binding site" evidence="8">
    <location>
        <position position="143"/>
    </location>
    <ligand>
        <name>GTP</name>
        <dbReference type="ChEBI" id="CHEBI:37565"/>
    </ligand>
</feature>
<dbReference type="Proteomes" id="UP000269544">
    <property type="component" value="Chromosome"/>
</dbReference>
<dbReference type="InterPro" id="IPR036525">
    <property type="entry name" value="Tubulin/FtsZ_GTPase_sf"/>
</dbReference>
<dbReference type="InterPro" id="IPR020805">
    <property type="entry name" value="Cell_div_FtsZ_CS"/>
</dbReference>
<comment type="similarity">
    <text evidence="1 8 10">Belongs to the FtsZ family.</text>
</comment>
<dbReference type="SUPFAM" id="SSF52490">
    <property type="entry name" value="Tubulin nucleotide-binding domain-like"/>
    <property type="match status" value="1"/>
</dbReference>
<dbReference type="InterPro" id="IPR003008">
    <property type="entry name" value="Tubulin_FtsZ_GTPase"/>
</dbReference>
<dbReference type="OrthoDB" id="9813375at2"/>
<name>A0A3S5AJG9_9FIRM</name>
<evidence type="ECO:0000313" key="15">
    <source>
        <dbReference type="Proteomes" id="UP000269544"/>
    </source>
</evidence>
<dbReference type="FunFam" id="3.40.50.1440:FF:000023">
    <property type="entry name" value="Cell division protein FtsZ"/>
    <property type="match status" value="1"/>
</dbReference>
<dbReference type="InterPro" id="IPR037103">
    <property type="entry name" value="Tubulin/FtsZ-like_C"/>
</dbReference>
<dbReference type="Pfam" id="PF12327">
    <property type="entry name" value="FtsZ_C"/>
    <property type="match status" value="1"/>
</dbReference>
<evidence type="ECO:0000256" key="9">
    <source>
        <dbReference type="NCBIfam" id="TIGR00065"/>
    </source>
</evidence>
<dbReference type="InterPro" id="IPR018316">
    <property type="entry name" value="Tubulin/FtsZ_2-layer-sand-dom"/>
</dbReference>
<comment type="subcellular location">
    <subcellularLocation>
        <location evidence="8">Cytoplasm</location>
    </subcellularLocation>
    <text evidence="8">Assembles at midcell at the inner surface of the cytoplasmic membrane.</text>
</comment>
<comment type="function">
    <text evidence="8 10">Essential cell division protein that forms a contractile ring structure (Z ring) at the future cell division site. The regulation of the ring assembly controls the timing and the location of cell division. One of the functions of the FtsZ ring is to recruit other cell division proteins to the septum to produce a new cell wall between the dividing cells. Binds GTP and shows GTPase activity.</text>
</comment>
<reference evidence="14 15" key="1">
    <citation type="submission" date="2018-12" db="EMBL/GenBank/DDBJ databases">
        <authorList>
            <consortium name="Pathogen Informatics"/>
        </authorList>
    </citation>
    <scope>NUCLEOTIDE SEQUENCE [LARGE SCALE GENOMIC DNA]</scope>
    <source>
        <strain evidence="14 15">NCTC13079</strain>
    </source>
</reference>
<feature type="domain" description="Tubulin/FtsZ 2-layer sandwich" evidence="13">
    <location>
        <begin position="207"/>
        <end position="324"/>
    </location>
</feature>
<dbReference type="NCBIfam" id="TIGR00065">
    <property type="entry name" value="ftsZ"/>
    <property type="match status" value="1"/>
</dbReference>